<keyword evidence="2" id="KW-0347">Helicase</keyword>
<evidence type="ECO:0000256" key="1">
    <source>
        <dbReference type="SAM" id="Phobius"/>
    </source>
</evidence>
<keyword evidence="1" id="KW-0472">Membrane</keyword>
<comment type="caution">
    <text evidence="2">The sequence shown here is derived from an EMBL/GenBank/DDBJ whole genome shotgun (WGS) entry which is preliminary data.</text>
</comment>
<keyword evidence="3" id="KW-1185">Reference proteome</keyword>
<feature type="transmembrane region" description="Helical" evidence="1">
    <location>
        <begin position="132"/>
        <end position="153"/>
    </location>
</feature>
<keyword evidence="1" id="KW-0812">Transmembrane</keyword>
<dbReference type="Proteomes" id="UP001645859">
    <property type="component" value="Unassembled WGS sequence"/>
</dbReference>
<gene>
    <name evidence="2" type="ORF">D3230_14475</name>
</gene>
<keyword evidence="2" id="KW-0378">Hydrolase</keyword>
<reference evidence="2 3" key="1">
    <citation type="submission" date="2018-09" db="EMBL/GenBank/DDBJ databases">
        <title>Comparative genomics of Leucobacter spp.</title>
        <authorList>
            <person name="Reis A.C."/>
            <person name="Kolvenbach B.A."/>
            <person name="Corvini P.F.X."/>
            <person name="Nunes O.C."/>
        </authorList>
    </citation>
    <scope>NUCLEOTIDE SEQUENCE [LARGE SCALE GENOMIC DNA]</scope>
    <source>
        <strain evidence="2 3">TAN 31504</strain>
    </source>
</reference>
<dbReference type="RefSeq" id="WP_202345753.1">
    <property type="nucleotide sequence ID" value="NZ_BAAAPI010000005.1"/>
</dbReference>
<keyword evidence="1" id="KW-1133">Transmembrane helix</keyword>
<accession>A0ABS1SIT8</accession>
<evidence type="ECO:0000313" key="3">
    <source>
        <dbReference type="Proteomes" id="UP001645859"/>
    </source>
</evidence>
<organism evidence="2 3">
    <name type="scientific">Leucobacter chromiireducens subsp. solipictus</name>
    <dbReference type="NCBI Taxonomy" id="398235"/>
    <lineage>
        <taxon>Bacteria</taxon>
        <taxon>Bacillati</taxon>
        <taxon>Actinomycetota</taxon>
        <taxon>Actinomycetes</taxon>
        <taxon>Micrococcales</taxon>
        <taxon>Microbacteriaceae</taxon>
        <taxon>Leucobacter</taxon>
    </lineage>
</organism>
<dbReference type="Pfam" id="PF17258">
    <property type="entry name" value="DUF5324"/>
    <property type="match status" value="1"/>
</dbReference>
<dbReference type="GO" id="GO:0004386">
    <property type="term" value="F:helicase activity"/>
    <property type="evidence" value="ECO:0007669"/>
    <property type="project" value="UniProtKB-KW"/>
</dbReference>
<keyword evidence="2" id="KW-0547">Nucleotide-binding</keyword>
<dbReference type="InterPro" id="IPR035214">
    <property type="entry name" value="DUF5324"/>
</dbReference>
<name>A0ABS1SIT8_9MICO</name>
<protein>
    <submittedName>
        <fullName evidence="2">DNA/RNA helicase</fullName>
    </submittedName>
</protein>
<proteinExistence type="predicted"/>
<keyword evidence="2" id="KW-0067">ATP-binding</keyword>
<dbReference type="EMBL" id="QYAC01000008">
    <property type="protein sequence ID" value="MBL3680484.1"/>
    <property type="molecule type" value="Genomic_DNA"/>
</dbReference>
<sequence length="168" mass="18232">MNLSRKRRRELRSLRGNAQDLLDQQRVVLSQAGDVLSQAGHQAKLLSDEHLAPRVEETLEAVRPTVDRGVATARRAADSVRRVTTPFVASALARTIRTLDELDNDDAAAKVRGFGERAGYLAPVKTKKKGRVGGIIAIGLGVAAAAGVGYALWQAFRTDDELWVAPEH</sequence>
<evidence type="ECO:0000313" key="2">
    <source>
        <dbReference type="EMBL" id="MBL3680484.1"/>
    </source>
</evidence>